<dbReference type="GO" id="GO:0001518">
    <property type="term" value="C:voltage-gated sodium channel complex"/>
    <property type="evidence" value="ECO:0007669"/>
    <property type="project" value="TreeGrafter"/>
</dbReference>
<dbReference type="Pfam" id="PF00520">
    <property type="entry name" value="Ion_trans"/>
    <property type="match status" value="1"/>
</dbReference>
<dbReference type="GO" id="GO:0005248">
    <property type="term" value="F:voltage-gated sodium channel activity"/>
    <property type="evidence" value="ECO:0007669"/>
    <property type="project" value="TreeGrafter"/>
</dbReference>
<name>A0A7X0H5A9_9BACT</name>
<sequence length="297" mass="33796">MAAKLKTLVESRAFANVILGLIVFAAVIVGIETYPGVMDRHGKLLHTIDKIIIWLFALEAALKMSAGGKKWYRYFTDPWNIFDFTIVVVCFLPVNAQYAQVLRLARVLRALRLISAIPKLQLLVGSLLKSLPSMCYVGLLLMVMFYVYAVLGVFLFRENDPVHFRNLELSMLSLFRVVTLEDWTDVMYIQMYGSANYPFSEQDLARYEFNSNAQPFIGAFYFVSFVALGTMIMLNLFIGVIIQSMDEAQAEAEQAKRRKHIEDTGHISVGDEMALIQKQLKALADDLERLQKRADKE</sequence>
<evidence type="ECO:0000256" key="6">
    <source>
        <dbReference type="SAM" id="Phobius"/>
    </source>
</evidence>
<feature type="domain" description="Ion transport" evidence="7">
    <location>
        <begin position="12"/>
        <end position="252"/>
    </location>
</feature>
<feature type="coiled-coil region" evidence="5">
    <location>
        <begin position="238"/>
        <end position="297"/>
    </location>
</feature>
<proteinExistence type="predicted"/>
<dbReference type="RefSeq" id="WP_184677136.1">
    <property type="nucleotide sequence ID" value="NZ_JACHGY010000001.1"/>
</dbReference>
<dbReference type="AlphaFoldDB" id="A0A7X0H5A9"/>
<organism evidence="8 9">
    <name type="scientific">Algisphaera agarilytica</name>
    <dbReference type="NCBI Taxonomy" id="1385975"/>
    <lineage>
        <taxon>Bacteria</taxon>
        <taxon>Pseudomonadati</taxon>
        <taxon>Planctomycetota</taxon>
        <taxon>Phycisphaerae</taxon>
        <taxon>Phycisphaerales</taxon>
        <taxon>Phycisphaeraceae</taxon>
        <taxon>Algisphaera</taxon>
    </lineage>
</organism>
<evidence type="ECO:0000256" key="1">
    <source>
        <dbReference type="ARBA" id="ARBA00004141"/>
    </source>
</evidence>
<keyword evidence="4 6" id="KW-0472">Membrane</keyword>
<evidence type="ECO:0000259" key="7">
    <source>
        <dbReference type="Pfam" id="PF00520"/>
    </source>
</evidence>
<feature type="transmembrane region" description="Helical" evidence="6">
    <location>
        <begin position="12"/>
        <end position="31"/>
    </location>
</feature>
<keyword evidence="5" id="KW-0175">Coiled coil</keyword>
<evidence type="ECO:0000313" key="9">
    <source>
        <dbReference type="Proteomes" id="UP000541810"/>
    </source>
</evidence>
<evidence type="ECO:0000256" key="5">
    <source>
        <dbReference type="SAM" id="Coils"/>
    </source>
</evidence>
<dbReference type="InterPro" id="IPR027359">
    <property type="entry name" value="Volt_channel_dom_sf"/>
</dbReference>
<dbReference type="Proteomes" id="UP000541810">
    <property type="component" value="Unassembled WGS sequence"/>
</dbReference>
<feature type="transmembrane region" description="Helical" evidence="6">
    <location>
        <begin position="219"/>
        <end position="242"/>
    </location>
</feature>
<evidence type="ECO:0000313" key="8">
    <source>
        <dbReference type="EMBL" id="MBB6429563.1"/>
    </source>
</evidence>
<accession>A0A7X0H5A9</accession>
<feature type="transmembrane region" description="Helical" evidence="6">
    <location>
        <begin position="135"/>
        <end position="156"/>
    </location>
</feature>
<dbReference type="PANTHER" id="PTHR10037">
    <property type="entry name" value="VOLTAGE-GATED CATION CHANNEL CALCIUM AND SODIUM"/>
    <property type="match status" value="1"/>
</dbReference>
<keyword evidence="8" id="KW-0813">Transport</keyword>
<dbReference type="InterPro" id="IPR005821">
    <property type="entry name" value="Ion_trans_dom"/>
</dbReference>
<evidence type="ECO:0000256" key="2">
    <source>
        <dbReference type="ARBA" id="ARBA00022692"/>
    </source>
</evidence>
<keyword evidence="8" id="KW-0406">Ion transport</keyword>
<dbReference type="InterPro" id="IPR043203">
    <property type="entry name" value="VGCC_Ca_Na"/>
</dbReference>
<keyword evidence="2 6" id="KW-0812">Transmembrane</keyword>
<dbReference type="EMBL" id="JACHGY010000001">
    <property type="protein sequence ID" value="MBB6429563.1"/>
    <property type="molecule type" value="Genomic_DNA"/>
</dbReference>
<comment type="caution">
    <text evidence="8">The sequence shown here is derived from an EMBL/GenBank/DDBJ whole genome shotgun (WGS) entry which is preliminary data.</text>
</comment>
<protein>
    <submittedName>
        <fullName evidence="8">Voltage-gated sodium channel</fullName>
    </submittedName>
</protein>
<feature type="transmembrane region" description="Helical" evidence="6">
    <location>
        <begin position="80"/>
        <end position="98"/>
    </location>
</feature>
<keyword evidence="3 6" id="KW-1133">Transmembrane helix</keyword>
<dbReference type="Gene3D" id="1.20.120.350">
    <property type="entry name" value="Voltage-gated potassium channels. Chain C"/>
    <property type="match status" value="1"/>
</dbReference>
<dbReference type="SUPFAM" id="SSF81324">
    <property type="entry name" value="Voltage-gated potassium channels"/>
    <property type="match status" value="1"/>
</dbReference>
<dbReference type="Gene3D" id="1.10.287.70">
    <property type="match status" value="1"/>
</dbReference>
<dbReference type="PANTHER" id="PTHR10037:SF62">
    <property type="entry name" value="SODIUM CHANNEL PROTEIN 60E"/>
    <property type="match status" value="1"/>
</dbReference>
<keyword evidence="8" id="KW-0407">Ion channel</keyword>
<gene>
    <name evidence="8" type="ORF">HNQ40_001369</name>
</gene>
<keyword evidence="9" id="KW-1185">Reference proteome</keyword>
<evidence type="ECO:0000256" key="3">
    <source>
        <dbReference type="ARBA" id="ARBA00022989"/>
    </source>
</evidence>
<reference evidence="8 9" key="1">
    <citation type="submission" date="2020-08" db="EMBL/GenBank/DDBJ databases">
        <title>Genomic Encyclopedia of Type Strains, Phase IV (KMG-IV): sequencing the most valuable type-strain genomes for metagenomic binning, comparative biology and taxonomic classification.</title>
        <authorList>
            <person name="Goeker M."/>
        </authorList>
    </citation>
    <scope>NUCLEOTIDE SEQUENCE [LARGE SCALE GENOMIC DNA]</scope>
    <source>
        <strain evidence="8 9">DSM 103725</strain>
    </source>
</reference>
<comment type="subcellular location">
    <subcellularLocation>
        <location evidence="1">Membrane</location>
        <topology evidence="1">Multi-pass membrane protein</topology>
    </subcellularLocation>
</comment>
<evidence type="ECO:0000256" key="4">
    <source>
        <dbReference type="ARBA" id="ARBA00023136"/>
    </source>
</evidence>